<evidence type="ECO:0000313" key="3">
    <source>
        <dbReference type="EMBL" id="MEE1673321.1"/>
    </source>
</evidence>
<proteinExistence type="predicted"/>
<evidence type="ECO:0008006" key="5">
    <source>
        <dbReference type="Google" id="ProtNLM"/>
    </source>
</evidence>
<name>A0ABU7G1W7_9ALTE</name>
<keyword evidence="2" id="KW-0732">Signal</keyword>
<evidence type="ECO:0000256" key="1">
    <source>
        <dbReference type="SAM" id="MobiDB-lite"/>
    </source>
</evidence>
<dbReference type="SUPFAM" id="SSF88874">
    <property type="entry name" value="Receptor-binding domain of short tail fibre protein gp12"/>
    <property type="match status" value="1"/>
</dbReference>
<evidence type="ECO:0000256" key="2">
    <source>
        <dbReference type="SAM" id="SignalP"/>
    </source>
</evidence>
<gene>
    <name evidence="3" type="ORF">SNR37_002737</name>
</gene>
<dbReference type="Proteomes" id="UP001310248">
    <property type="component" value="Unassembled WGS sequence"/>
</dbReference>
<evidence type="ECO:0000313" key="4">
    <source>
        <dbReference type="Proteomes" id="UP001310248"/>
    </source>
</evidence>
<protein>
    <recommendedName>
        <fullName evidence="5">Phage tail collar domain-containing protein</fullName>
    </recommendedName>
</protein>
<sequence>MKATIIKLLFCSAVFTPVYAEDFEHCHSLIEHGITDITRQQSAQHTIAYKWHSNCGIDFSSASDTNIKNASISVFGYGSGGVGSNSQYSREKLKTWCDKNKEFAESRSDLYEEARVISEPALLAWNQCQEIAKKSVDITFIPQGKHSTFVHFEIDSTLDAELRFYGVKQVNYLCEIHMTDKEGKALDLSTQPKIGHSNIQIDCERTKPEISDENGVKRLKYAEAYLSVNTSGPALPVAFPEVVEDYFVTPPGAVVAFSSDSCPSGWRDYTLAYGRFIRGIDKAATTDPSGTRPPGNQQSDSFKKHSHTRPNDVYDAGGGTNASWVAHAKNYGYGHESPPRTGFEGESSETRPKNVALLYCIKKAI</sequence>
<organism evidence="3 4">
    <name type="scientific">Agarivorans aestuarii</name>
    <dbReference type="NCBI Taxonomy" id="1563703"/>
    <lineage>
        <taxon>Bacteria</taxon>
        <taxon>Pseudomonadati</taxon>
        <taxon>Pseudomonadota</taxon>
        <taxon>Gammaproteobacteria</taxon>
        <taxon>Alteromonadales</taxon>
        <taxon>Alteromonadaceae</taxon>
        <taxon>Agarivorans</taxon>
    </lineage>
</organism>
<feature type="compositionally biased region" description="Polar residues" evidence="1">
    <location>
        <begin position="286"/>
        <end position="300"/>
    </location>
</feature>
<feature type="region of interest" description="Disordered" evidence="1">
    <location>
        <begin position="284"/>
        <end position="319"/>
    </location>
</feature>
<reference evidence="4" key="1">
    <citation type="submission" date="2023-07" db="EMBL/GenBank/DDBJ databases">
        <title>Draft genome sequence of Agarivorans aestuarii strain ZMCS4, a CAZymes producing bacteria isolated from the marine brown algae Clodostephus spongiosus.</title>
        <authorList>
            <person name="Lorente B."/>
            <person name="Cabral C."/>
            <person name="Frias J."/>
            <person name="Faria J."/>
            <person name="Toubarro D."/>
        </authorList>
    </citation>
    <scope>NUCLEOTIDE SEQUENCE [LARGE SCALE GENOMIC DNA]</scope>
    <source>
        <strain evidence="4">ZMCS4</strain>
    </source>
</reference>
<accession>A0ABU7G1W7</accession>
<feature type="signal peptide" evidence="2">
    <location>
        <begin position="1"/>
        <end position="20"/>
    </location>
</feature>
<dbReference type="RefSeq" id="WP_329774644.1">
    <property type="nucleotide sequence ID" value="NZ_JAYDYW010000004.1"/>
</dbReference>
<keyword evidence="4" id="KW-1185">Reference proteome</keyword>
<dbReference type="EMBL" id="JAYDYW010000004">
    <property type="protein sequence ID" value="MEE1673321.1"/>
    <property type="molecule type" value="Genomic_DNA"/>
</dbReference>
<feature type="chain" id="PRO_5047495829" description="Phage tail collar domain-containing protein" evidence="2">
    <location>
        <begin position="21"/>
        <end position="365"/>
    </location>
</feature>
<comment type="caution">
    <text evidence="3">The sequence shown here is derived from an EMBL/GenBank/DDBJ whole genome shotgun (WGS) entry which is preliminary data.</text>
</comment>